<accession>A0A834R6V4</accession>
<dbReference type="GO" id="GO:0048812">
    <property type="term" value="P:neuron projection morphogenesis"/>
    <property type="evidence" value="ECO:0007669"/>
    <property type="project" value="TreeGrafter"/>
</dbReference>
<dbReference type="Pfam" id="PF00046">
    <property type="entry name" value="Homeodomain"/>
    <property type="match status" value="1"/>
</dbReference>
<dbReference type="PROSITE" id="PS00027">
    <property type="entry name" value="HOMEOBOX_1"/>
    <property type="match status" value="1"/>
</dbReference>
<feature type="DNA-binding region" description="Homeobox" evidence="5">
    <location>
        <begin position="251"/>
        <end position="310"/>
    </location>
</feature>
<dbReference type="GO" id="GO:1990837">
    <property type="term" value="F:sequence-specific double-stranded DNA binding"/>
    <property type="evidence" value="ECO:0007669"/>
    <property type="project" value="TreeGrafter"/>
</dbReference>
<evidence type="ECO:0000256" key="3">
    <source>
        <dbReference type="ARBA" id="ARBA00023155"/>
    </source>
</evidence>
<evidence type="ECO:0000259" key="8">
    <source>
        <dbReference type="PROSITE" id="PS50071"/>
    </source>
</evidence>
<dbReference type="PANTHER" id="PTHR24335">
    <property type="entry name" value="MOTOR NEURON AND PANCREAS HOMEOBOX PROTEIN"/>
    <property type="match status" value="1"/>
</dbReference>
<feature type="region of interest" description="Disordered" evidence="7">
    <location>
        <begin position="309"/>
        <end position="394"/>
    </location>
</feature>
<dbReference type="InterPro" id="IPR017970">
    <property type="entry name" value="Homeobox_CS"/>
</dbReference>
<dbReference type="InterPro" id="IPR001356">
    <property type="entry name" value="HD"/>
</dbReference>
<feature type="compositionally biased region" description="Polar residues" evidence="7">
    <location>
        <begin position="98"/>
        <end position="115"/>
    </location>
</feature>
<feature type="region of interest" description="Disordered" evidence="7">
    <location>
        <begin position="92"/>
        <end position="131"/>
    </location>
</feature>
<dbReference type="InterPro" id="IPR042768">
    <property type="entry name" value="MNX1/Ceh-12"/>
</dbReference>
<feature type="region of interest" description="Disordered" evidence="7">
    <location>
        <begin position="541"/>
        <end position="568"/>
    </location>
</feature>
<feature type="compositionally biased region" description="Low complexity" evidence="7">
    <location>
        <begin position="321"/>
        <end position="333"/>
    </location>
</feature>
<evidence type="ECO:0000256" key="4">
    <source>
        <dbReference type="ARBA" id="ARBA00023242"/>
    </source>
</evidence>
<evidence type="ECO:0000313" key="10">
    <source>
        <dbReference type="EnsemblMetazoa" id="KAF7491477.1"/>
    </source>
</evidence>
<proteinExistence type="predicted"/>
<feature type="region of interest" description="Disordered" evidence="7">
    <location>
        <begin position="16"/>
        <end position="42"/>
    </location>
</feature>
<feature type="compositionally biased region" description="Low complexity" evidence="7">
    <location>
        <begin position="116"/>
        <end position="129"/>
    </location>
</feature>
<name>A0A834R6V4_SARSC</name>
<protein>
    <submittedName>
        <fullName evidence="9">Motor neuron and pancreas homeobox protein 1</fullName>
    </submittedName>
</protein>
<dbReference type="SMART" id="SM00389">
    <property type="entry name" value="HOX"/>
    <property type="match status" value="1"/>
</dbReference>
<sequence>MVKSIKNSGPKFATEILVKSSSSSRSTTPSASPKLSDKKTNSSIASSFCIDALLAKSSNDDRKTSKTSKETDNCSADSVSICSSLRDSPALSIDSHRSYPQSPISSTDLESKSITINNGKENSNNSNIGDNDQADIKSVWSMSAQNLTNLFANHPSSAFYSSLYANVGDVANGSGNSNNSLIPSDSGQPFSLPSFFTSNAAALQSAFHQISKSQAASAIAANNPALTFDWLAKEMLCSNGQNNQNNLIGKSRRPRTAFTSQQLLELENQFRMNKYLSRPKRFEVATNLCLSETQVKIWFQNRRMKWKRSKKAAQDSKHNSKSSSSSVSTTNTSLNQDESNSDGKLSEDEDGGDGKGEGADDDGDEEDDNEGDDDERGANNSDSDSLDDSALVGPSIHPKRIINNKLSKQSSSPASALSNYSTLLNLSNFGLNNTGNDNSLRPKSFSSSPSSSSNIHLNPSSLINSGLSFYKSLRPNNSIPMLTDFTSASIRWNNLECNNHHHSRTVLDGNSNVIAGNETSLLNTTSHSISSSLLKATTTSAAPINENPHPNHLPTNHHHHHLHHHPSTLNSATIGSFYRDFVR</sequence>
<dbReference type="CDD" id="cd00086">
    <property type="entry name" value="homeodomain"/>
    <property type="match status" value="1"/>
</dbReference>
<comment type="subcellular location">
    <subcellularLocation>
        <location evidence="1 5 6">Nucleus</location>
    </subcellularLocation>
</comment>
<dbReference type="GO" id="GO:0000981">
    <property type="term" value="F:DNA-binding transcription factor activity, RNA polymerase II-specific"/>
    <property type="evidence" value="ECO:0007669"/>
    <property type="project" value="InterPro"/>
</dbReference>
<feature type="compositionally biased region" description="Acidic residues" evidence="7">
    <location>
        <begin position="359"/>
        <end position="375"/>
    </location>
</feature>
<evidence type="ECO:0000256" key="2">
    <source>
        <dbReference type="ARBA" id="ARBA00023125"/>
    </source>
</evidence>
<dbReference type="Gene3D" id="1.10.10.60">
    <property type="entry name" value="Homeodomain-like"/>
    <property type="match status" value="1"/>
</dbReference>
<gene>
    <name evidence="9" type="ORF">SSS_2825</name>
</gene>
<evidence type="ECO:0000313" key="11">
    <source>
        <dbReference type="Proteomes" id="UP000070412"/>
    </source>
</evidence>
<reference evidence="9" key="2">
    <citation type="submission" date="2020-01" db="EMBL/GenBank/DDBJ databases">
        <authorList>
            <person name="Korhonen P.K.K."/>
            <person name="Guangxu M.G."/>
            <person name="Wang T.W."/>
            <person name="Stroehlein A.J.S."/>
            <person name="Young N.D."/>
            <person name="Ang C.-S.A."/>
            <person name="Fernando D.W.F."/>
            <person name="Lu H.L."/>
            <person name="Taylor S.T."/>
            <person name="Ehtesham M.E.M."/>
            <person name="Najaraj S.H.N."/>
            <person name="Harsha G.H.G."/>
            <person name="Madugundu A.M."/>
            <person name="Renuse S.R."/>
            <person name="Holt D.H."/>
            <person name="Pandey A.P."/>
            <person name="Papenfuss A.P."/>
            <person name="Gasser R.B.G."/>
            <person name="Fischer K.F."/>
        </authorList>
    </citation>
    <scope>NUCLEOTIDE SEQUENCE</scope>
    <source>
        <strain evidence="9">SSS_KF_BRIS2020</strain>
    </source>
</reference>
<evidence type="ECO:0000256" key="6">
    <source>
        <dbReference type="RuleBase" id="RU000682"/>
    </source>
</evidence>
<evidence type="ECO:0000313" key="9">
    <source>
        <dbReference type="EMBL" id="KAF7491477.1"/>
    </source>
</evidence>
<reference evidence="10" key="3">
    <citation type="submission" date="2022-06" db="UniProtKB">
        <authorList>
            <consortium name="EnsemblMetazoa"/>
        </authorList>
    </citation>
    <scope>IDENTIFICATION</scope>
</reference>
<evidence type="ECO:0000256" key="7">
    <source>
        <dbReference type="SAM" id="MobiDB-lite"/>
    </source>
</evidence>
<dbReference type="InterPro" id="IPR020479">
    <property type="entry name" value="HD_metazoa"/>
</dbReference>
<dbReference type="PANTHER" id="PTHR24335:SF4">
    <property type="entry name" value="EXTRA-EXTRA"/>
    <property type="match status" value="1"/>
</dbReference>
<feature type="compositionally biased region" description="Low complexity" evidence="7">
    <location>
        <begin position="20"/>
        <end position="33"/>
    </location>
</feature>
<dbReference type="EnsemblMetazoa" id="SSS_2825s_mrna">
    <property type="protein sequence ID" value="KAF7491477.1"/>
    <property type="gene ID" value="SSS_2825"/>
</dbReference>
<dbReference type="SUPFAM" id="SSF46689">
    <property type="entry name" value="Homeodomain-like"/>
    <property type="match status" value="1"/>
</dbReference>
<reference evidence="11" key="1">
    <citation type="journal article" date="2020" name="PLoS Negl. Trop. Dis.">
        <title>High-quality nuclear genome for Sarcoptes scabiei-A critical resource for a neglected parasite.</title>
        <authorList>
            <person name="Korhonen P.K."/>
            <person name="Gasser R.B."/>
            <person name="Ma G."/>
            <person name="Wang T."/>
            <person name="Stroehlein A.J."/>
            <person name="Young N.D."/>
            <person name="Ang C.S."/>
            <person name="Fernando D.D."/>
            <person name="Lu H.C."/>
            <person name="Taylor S."/>
            <person name="Reynolds S.L."/>
            <person name="Mofiz E."/>
            <person name="Najaraj S.H."/>
            <person name="Gowda H."/>
            <person name="Madugundu A."/>
            <person name="Renuse S."/>
            <person name="Holt D."/>
            <person name="Pandey A."/>
            <person name="Papenfuss A.T."/>
            <person name="Fischer K."/>
        </authorList>
    </citation>
    <scope>NUCLEOTIDE SEQUENCE [LARGE SCALE GENOMIC DNA]</scope>
</reference>
<dbReference type="EMBL" id="WVUK01000059">
    <property type="protein sequence ID" value="KAF7491477.1"/>
    <property type="molecule type" value="Genomic_DNA"/>
</dbReference>
<dbReference type="PROSITE" id="PS50071">
    <property type="entry name" value="HOMEOBOX_2"/>
    <property type="match status" value="1"/>
</dbReference>
<organism evidence="9">
    <name type="scientific">Sarcoptes scabiei</name>
    <name type="common">Itch mite</name>
    <name type="synonym">Acarus scabiei</name>
    <dbReference type="NCBI Taxonomy" id="52283"/>
    <lineage>
        <taxon>Eukaryota</taxon>
        <taxon>Metazoa</taxon>
        <taxon>Ecdysozoa</taxon>
        <taxon>Arthropoda</taxon>
        <taxon>Chelicerata</taxon>
        <taxon>Arachnida</taxon>
        <taxon>Acari</taxon>
        <taxon>Acariformes</taxon>
        <taxon>Sarcoptiformes</taxon>
        <taxon>Astigmata</taxon>
        <taxon>Psoroptidia</taxon>
        <taxon>Sarcoptoidea</taxon>
        <taxon>Sarcoptidae</taxon>
        <taxon>Sarcoptinae</taxon>
        <taxon>Sarcoptes</taxon>
    </lineage>
</organism>
<evidence type="ECO:0000256" key="5">
    <source>
        <dbReference type="PROSITE-ProRule" id="PRU00108"/>
    </source>
</evidence>
<dbReference type="OrthoDB" id="6159439at2759"/>
<keyword evidence="2 5" id="KW-0238">DNA-binding</keyword>
<feature type="compositionally biased region" description="Low complexity" evidence="7">
    <location>
        <begin position="541"/>
        <end position="554"/>
    </location>
</feature>
<feature type="domain" description="Homeobox" evidence="8">
    <location>
        <begin position="249"/>
        <end position="309"/>
    </location>
</feature>
<dbReference type="InterPro" id="IPR009057">
    <property type="entry name" value="Homeodomain-like_sf"/>
</dbReference>
<dbReference type="AlphaFoldDB" id="A0A834R6V4"/>
<dbReference type="GO" id="GO:0005634">
    <property type="term" value="C:nucleus"/>
    <property type="evidence" value="ECO:0007669"/>
    <property type="project" value="UniProtKB-SubCell"/>
</dbReference>
<dbReference type="PRINTS" id="PR00024">
    <property type="entry name" value="HOMEOBOX"/>
</dbReference>
<evidence type="ECO:0000256" key="1">
    <source>
        <dbReference type="ARBA" id="ARBA00004123"/>
    </source>
</evidence>
<keyword evidence="11" id="KW-1185">Reference proteome</keyword>
<keyword evidence="4 5" id="KW-0539">Nucleus</keyword>
<dbReference type="GO" id="GO:0007417">
    <property type="term" value="P:central nervous system development"/>
    <property type="evidence" value="ECO:0007669"/>
    <property type="project" value="TreeGrafter"/>
</dbReference>
<dbReference type="Proteomes" id="UP000070412">
    <property type="component" value="Unassembled WGS sequence"/>
</dbReference>
<feature type="compositionally biased region" description="Low complexity" evidence="7">
    <location>
        <begin position="378"/>
        <end position="391"/>
    </location>
</feature>
<feature type="compositionally biased region" description="Basic residues" evidence="7">
    <location>
        <begin position="555"/>
        <end position="566"/>
    </location>
</feature>
<keyword evidence="3 5" id="KW-0371">Homeobox</keyword>